<dbReference type="Proteomes" id="UP000326061">
    <property type="component" value="Chromosome"/>
</dbReference>
<dbReference type="KEGG" id="suln:FJR47_02705"/>
<gene>
    <name evidence="1" type="ORF">FJR47_02705</name>
</gene>
<dbReference type="Gene3D" id="3.10.20.480">
    <property type="entry name" value="Antirestriction protein ArdA, domain 1"/>
    <property type="match status" value="1"/>
</dbReference>
<name>A0AAJ4DMA9_9BACT</name>
<dbReference type="Pfam" id="PF07275">
    <property type="entry name" value="ArdA"/>
    <property type="match status" value="1"/>
</dbReference>
<dbReference type="InterPro" id="IPR041893">
    <property type="entry name" value="ArdA_dom3"/>
</dbReference>
<dbReference type="EMBL" id="CP041166">
    <property type="protein sequence ID" value="QFR42876.1"/>
    <property type="molecule type" value="Genomic_DNA"/>
</dbReference>
<organism evidence="1 2">
    <name type="scientific">Sulfurimonas xiamenensis</name>
    <dbReference type="NCBI Taxonomy" id="2590021"/>
    <lineage>
        <taxon>Bacteria</taxon>
        <taxon>Pseudomonadati</taxon>
        <taxon>Campylobacterota</taxon>
        <taxon>Epsilonproteobacteria</taxon>
        <taxon>Campylobacterales</taxon>
        <taxon>Sulfurimonadaceae</taxon>
        <taxon>Sulfurimonas</taxon>
    </lineage>
</organism>
<dbReference type="InterPro" id="IPR041895">
    <property type="entry name" value="ArdA_dom1"/>
</dbReference>
<dbReference type="Gene3D" id="1.10.10.1190">
    <property type="entry name" value="Antirestriction protein ArdA, domain 3"/>
    <property type="match status" value="1"/>
</dbReference>
<proteinExistence type="predicted"/>
<evidence type="ECO:0000313" key="1">
    <source>
        <dbReference type="EMBL" id="QFR42876.1"/>
    </source>
</evidence>
<keyword evidence="2" id="KW-1185">Reference proteome</keyword>
<protein>
    <submittedName>
        <fullName evidence="1">Antirestriction protein ArdA</fullName>
    </submittedName>
</protein>
<sequence length="176" mass="20773">MRVYITDLEAYNNGHLVGAWHTLPMSSDELAEAIENELYKGRQICGSDHHHEEYFITDYECDYMQIDEYADLEKLNIIAEDMDRLDEHERTAVKLMLENYVVSDIEEAIEHIDDMLCTGESKMEDVAYNYIEETGALRNMPENLQFYFDYEALGRDMEINGSFYTDENGIIWEYMR</sequence>
<evidence type="ECO:0000313" key="2">
    <source>
        <dbReference type="Proteomes" id="UP000326061"/>
    </source>
</evidence>
<accession>A0AAJ4DMA9</accession>
<dbReference type="AlphaFoldDB" id="A0AAJ4DMA9"/>
<reference evidence="2" key="1">
    <citation type="submission" date="2019-06" db="EMBL/GenBank/DDBJ databases">
        <title>Sulfurimonas gotlandica sp. nov., a chemoautotrophic and psychrotolerant epsilonproteobacterium isolated from a pelagic redoxcline, and an emended description of the genus Sulfurimonas.</title>
        <authorList>
            <person name="Wang S."/>
            <person name="Jiang L."/>
            <person name="Shao Z."/>
        </authorList>
    </citation>
    <scope>NUCLEOTIDE SEQUENCE [LARGE SCALE GENOMIC DNA]</scope>
    <source>
        <strain evidence="2">1-1N</strain>
    </source>
</reference>
<dbReference type="InterPro" id="IPR009899">
    <property type="entry name" value="ArdA"/>
</dbReference>
<dbReference type="RefSeq" id="WP_152298939.1">
    <property type="nucleotide sequence ID" value="NZ_CP041166.1"/>
</dbReference>